<gene>
    <name evidence="6" type="ORF">SCAR479_00210</name>
</gene>
<dbReference type="CDD" id="cd00067">
    <property type="entry name" value="GAL4"/>
    <property type="match status" value="1"/>
</dbReference>
<keyword evidence="7" id="KW-1185">Reference proteome</keyword>
<accession>A0ABR2Y9S9</accession>
<keyword evidence="3" id="KW-0804">Transcription</keyword>
<dbReference type="PROSITE" id="PS50048">
    <property type="entry name" value="ZN2_CY6_FUNGAL_2"/>
    <property type="match status" value="1"/>
</dbReference>
<dbReference type="InterPro" id="IPR007219">
    <property type="entry name" value="XnlR_reg_dom"/>
</dbReference>
<comment type="caution">
    <text evidence="6">The sequence shown here is derived from an EMBL/GenBank/DDBJ whole genome shotgun (WGS) entry which is preliminary data.</text>
</comment>
<dbReference type="InterPro" id="IPR036864">
    <property type="entry name" value="Zn2-C6_fun-type_DNA-bd_sf"/>
</dbReference>
<evidence type="ECO:0000313" key="6">
    <source>
        <dbReference type="EMBL" id="KAK9783651.1"/>
    </source>
</evidence>
<reference evidence="6 7" key="1">
    <citation type="submission" date="2024-02" db="EMBL/GenBank/DDBJ databases">
        <title>First draft genome assembly of two strains of Seiridium cardinale.</title>
        <authorList>
            <person name="Emiliani G."/>
            <person name="Scali E."/>
        </authorList>
    </citation>
    <scope>NUCLEOTIDE SEQUENCE [LARGE SCALE GENOMIC DNA]</scope>
    <source>
        <strain evidence="6 7">BM-138-000479</strain>
    </source>
</reference>
<dbReference type="SUPFAM" id="SSF57701">
    <property type="entry name" value="Zn2/Cys6 DNA-binding domain"/>
    <property type="match status" value="1"/>
</dbReference>
<feature type="domain" description="Zn(2)-C6 fungal-type" evidence="5">
    <location>
        <begin position="20"/>
        <end position="50"/>
    </location>
</feature>
<keyword evidence="2" id="KW-0805">Transcription regulation</keyword>
<evidence type="ECO:0000256" key="2">
    <source>
        <dbReference type="ARBA" id="ARBA00023015"/>
    </source>
</evidence>
<evidence type="ECO:0000313" key="7">
    <source>
        <dbReference type="Proteomes" id="UP001465668"/>
    </source>
</evidence>
<keyword evidence="1" id="KW-0479">Metal-binding</keyword>
<evidence type="ECO:0000256" key="4">
    <source>
        <dbReference type="ARBA" id="ARBA00023242"/>
    </source>
</evidence>
<dbReference type="CDD" id="cd12148">
    <property type="entry name" value="fungal_TF_MHR"/>
    <property type="match status" value="1"/>
</dbReference>
<protein>
    <recommendedName>
        <fullName evidence="5">Zn(2)-C6 fungal-type domain-containing protein</fullName>
    </recommendedName>
</protein>
<keyword evidence="4" id="KW-0539">Nucleus</keyword>
<dbReference type="PANTHER" id="PTHR47840:SF1">
    <property type="entry name" value="ZN(II)2CYS6 TRANSCRIPTION FACTOR (EUROFUNG)"/>
    <property type="match status" value="1"/>
</dbReference>
<organism evidence="6 7">
    <name type="scientific">Seiridium cardinale</name>
    <dbReference type="NCBI Taxonomy" id="138064"/>
    <lineage>
        <taxon>Eukaryota</taxon>
        <taxon>Fungi</taxon>
        <taxon>Dikarya</taxon>
        <taxon>Ascomycota</taxon>
        <taxon>Pezizomycotina</taxon>
        <taxon>Sordariomycetes</taxon>
        <taxon>Xylariomycetidae</taxon>
        <taxon>Amphisphaeriales</taxon>
        <taxon>Sporocadaceae</taxon>
        <taxon>Seiridium</taxon>
    </lineage>
</organism>
<dbReference type="SMART" id="SM00906">
    <property type="entry name" value="Fungal_trans"/>
    <property type="match status" value="1"/>
</dbReference>
<evidence type="ECO:0000259" key="5">
    <source>
        <dbReference type="PROSITE" id="PS50048"/>
    </source>
</evidence>
<evidence type="ECO:0000256" key="3">
    <source>
        <dbReference type="ARBA" id="ARBA00023163"/>
    </source>
</evidence>
<dbReference type="PANTHER" id="PTHR47840">
    <property type="entry name" value="ZN(II)2CYS6 TRANSCRIPTION FACTOR (EUROFUNG)-RELATED"/>
    <property type="match status" value="1"/>
</dbReference>
<name>A0ABR2Y9S9_9PEZI</name>
<dbReference type="PROSITE" id="PS00463">
    <property type="entry name" value="ZN2_CY6_FUNGAL_1"/>
    <property type="match status" value="1"/>
</dbReference>
<dbReference type="Gene3D" id="4.10.240.10">
    <property type="entry name" value="Zn(2)-C6 fungal-type DNA-binding domain"/>
    <property type="match status" value="1"/>
</dbReference>
<sequence>MPVESGATQNMKRMRLGTKSCSECRRRKVRCIFSDEAKSCTSCHLHGTICKPQEPAATERGGSSPSQMEARLQKLESLLGQVCEAAGISLDPSSVEASVLQLVDRLAISRRSDDAADSLDGSKGVYTAKELHQLECDQTFANISGLTAPLMEFMGESGNVLYQDCDVTTANNTSKHHNILKMYRKNIEELLPSSSDLMKILESTQKFWALWPLHPTHLSPSRNLSVSVVTIANSFIRESIQSVEPSTMAKAVIWLVLCIQQFPRNGTSGILSTLPSTTELVFSYLEVIDALLDLDSRNENSRAGLDCLLLQAQCYVNMGRPRRAWLYVRRAMDQGMLLGLHEPRNRMEVEDKQVWAALWGYDSQLSLILGFPNAIPDTHIGKQDLSSTVTPECAIRYRINTLSGKINERNQKHQQFSYAATLMLDEELDEVCALFPACWWSLDATNQLPVEVFHARQSLKMYYFELKQLVHLPYMLKALTEKKYEYSRTSVLEALEGMIRCYGERRLHPDGAYVMCFLVDFIAFSSGLILAADLISHKSLWPREIEEQKWALVVGLVSELKHAASLLDHTVANQAAQLLEYLYSARHGAYTGPEIYEATVPYFGKVRIRRPQPRNPATQQIVPDADCSVTWAPPSTVAFESNIFDFSSVPNPSELDVDWTSILNDHITYDWTGAFDF</sequence>
<dbReference type="Proteomes" id="UP001465668">
    <property type="component" value="Unassembled WGS sequence"/>
</dbReference>
<evidence type="ECO:0000256" key="1">
    <source>
        <dbReference type="ARBA" id="ARBA00022723"/>
    </source>
</evidence>
<proteinExistence type="predicted"/>
<dbReference type="EMBL" id="JARVKM010000001">
    <property type="protein sequence ID" value="KAK9783651.1"/>
    <property type="molecule type" value="Genomic_DNA"/>
</dbReference>
<dbReference type="InterPro" id="IPR001138">
    <property type="entry name" value="Zn2Cys6_DnaBD"/>
</dbReference>